<evidence type="ECO:0000313" key="2">
    <source>
        <dbReference type="Proteomes" id="UP001148838"/>
    </source>
</evidence>
<protein>
    <submittedName>
        <fullName evidence="1">Uncharacterized protein</fullName>
    </submittedName>
</protein>
<accession>A0ABQ8TTF3</accession>
<keyword evidence="2" id="KW-1185">Reference proteome</keyword>
<organism evidence="1 2">
    <name type="scientific">Periplaneta americana</name>
    <name type="common">American cockroach</name>
    <name type="synonym">Blatta americana</name>
    <dbReference type="NCBI Taxonomy" id="6978"/>
    <lineage>
        <taxon>Eukaryota</taxon>
        <taxon>Metazoa</taxon>
        <taxon>Ecdysozoa</taxon>
        <taxon>Arthropoda</taxon>
        <taxon>Hexapoda</taxon>
        <taxon>Insecta</taxon>
        <taxon>Pterygota</taxon>
        <taxon>Neoptera</taxon>
        <taxon>Polyneoptera</taxon>
        <taxon>Dictyoptera</taxon>
        <taxon>Blattodea</taxon>
        <taxon>Blattoidea</taxon>
        <taxon>Blattidae</taxon>
        <taxon>Blattinae</taxon>
        <taxon>Periplaneta</taxon>
    </lineage>
</organism>
<evidence type="ECO:0000313" key="1">
    <source>
        <dbReference type="EMBL" id="KAJ4449347.1"/>
    </source>
</evidence>
<gene>
    <name evidence="1" type="ORF">ANN_00745</name>
</gene>
<comment type="caution">
    <text evidence="1">The sequence shown here is derived from an EMBL/GenBank/DDBJ whole genome shotgun (WGS) entry which is preliminary data.</text>
</comment>
<name>A0ABQ8TTF3_PERAM</name>
<reference evidence="1 2" key="1">
    <citation type="journal article" date="2022" name="Allergy">
        <title>Genome assembly and annotation of Periplaneta americana reveal a comprehensive cockroach allergen profile.</title>
        <authorList>
            <person name="Wang L."/>
            <person name="Xiong Q."/>
            <person name="Saelim N."/>
            <person name="Wang L."/>
            <person name="Nong W."/>
            <person name="Wan A.T."/>
            <person name="Shi M."/>
            <person name="Liu X."/>
            <person name="Cao Q."/>
            <person name="Hui J.H.L."/>
            <person name="Sookrung N."/>
            <person name="Leung T.F."/>
            <person name="Tungtrongchitr A."/>
            <person name="Tsui S.K.W."/>
        </authorList>
    </citation>
    <scope>NUCLEOTIDE SEQUENCE [LARGE SCALE GENOMIC DNA]</scope>
    <source>
        <strain evidence="1">PWHHKU_190912</strain>
    </source>
</reference>
<proteinExistence type="predicted"/>
<dbReference type="EMBL" id="JAJSOF020000003">
    <property type="protein sequence ID" value="KAJ4449347.1"/>
    <property type="molecule type" value="Genomic_DNA"/>
</dbReference>
<dbReference type="Proteomes" id="UP001148838">
    <property type="component" value="Unassembled WGS sequence"/>
</dbReference>
<sequence length="114" mass="13023">MPQYITNIEPTTFVRASITDSKWLLEKNTRLSNTPYKNCRRSKETWLMSSKWGGLCGHNRRSGFAYINPFGTSFFRKYCYIGNNAFGIKTIPNNLISEITPFGKQDSEIPSGTL</sequence>